<feature type="domain" description="RagB/SusD" evidence="6">
    <location>
        <begin position="362"/>
        <end position="532"/>
    </location>
</feature>
<comment type="subcellular location">
    <subcellularLocation>
        <location evidence="1">Cell outer membrane</location>
    </subcellularLocation>
</comment>
<dbReference type="PROSITE" id="PS51257">
    <property type="entry name" value="PROKAR_LIPOPROTEIN"/>
    <property type="match status" value="1"/>
</dbReference>
<dbReference type="Proteomes" id="UP000028007">
    <property type="component" value="Unassembled WGS sequence"/>
</dbReference>
<gene>
    <name evidence="8" type="ORF">N180_10980</name>
</gene>
<dbReference type="GO" id="GO:0009279">
    <property type="term" value="C:cell outer membrane"/>
    <property type="evidence" value="ECO:0007669"/>
    <property type="project" value="UniProtKB-SubCell"/>
</dbReference>
<sequence length="532" mass="59408">MKTKAIKIYTLTIFLFAMGSCKKGFLDTEPITTVTDENFYKTPKDAFAALVGCYDGLQVVWSEGVALPVAAEVMSDNTFGGTGNSDGLGYQMIDEFDKSRSPSDQNLYERNWILYYKALYRCNVLLSKMDQIAWGSDPQLRKTYESETRFLRAYLLFDMVRLWGNIPLLTVPTAENVPQASPDEVYQVIASDLKFAAENMQSIPYAAQAVKDHGRVTKYAAEALLGRVFLFYTGYYNKPDLVGQVNKSQALSYLEDVITAGGYGLVEDFAHLWPAASVADFAGEGNKETIFSIRYTYTSDYNGNTDGNHWMIMTGIREQAIYPYGNGWGAETVNPKLWNSYAAADTRKVASIISIVDEKLNFTNQAGQREYTGYYAKKYSPMIGEDGKPLPESFGNNLFQIGQFQDYVSIRYADVLLMAAELGSPNAQTYFNTVRQRALQGGFTPLVISPENIVRERRLEFAFEGIRYYDLLRLGVSRAAQEIAETTTVLNGGKSAQKSINAGNIILTQGLQQIPYTQITLSNGTLKQNNGW</sequence>
<reference evidence="8 9" key="1">
    <citation type="journal article" date="1992" name="Int. J. Syst. Bacteriol.">
        <title>Sphingobacterium antarcticus sp. nov. a Psychrotrophic Bacterium from the Soils of Schirmacher Oasis, Antarctica.</title>
        <authorList>
            <person name="Shivaji S."/>
            <person name="Ray M.K."/>
            <person name="Rao N.S."/>
            <person name="Saiserr L."/>
            <person name="Jagannadham M.V."/>
            <person name="Kumar G.S."/>
            <person name="Reddy G."/>
            <person name="Bhargava P.M."/>
        </authorList>
    </citation>
    <scope>NUCLEOTIDE SEQUENCE [LARGE SCALE GENOMIC DNA]</scope>
    <source>
        <strain evidence="8 9">4BY</strain>
    </source>
</reference>
<dbReference type="Pfam" id="PF14322">
    <property type="entry name" value="SusD-like_3"/>
    <property type="match status" value="1"/>
</dbReference>
<evidence type="ECO:0000256" key="5">
    <source>
        <dbReference type="ARBA" id="ARBA00023237"/>
    </source>
</evidence>
<keyword evidence="5" id="KW-0998">Cell outer membrane</keyword>
<keyword evidence="4" id="KW-0472">Membrane</keyword>
<dbReference type="CDD" id="cd08977">
    <property type="entry name" value="SusD"/>
    <property type="match status" value="1"/>
</dbReference>
<evidence type="ECO:0000256" key="2">
    <source>
        <dbReference type="ARBA" id="ARBA00006275"/>
    </source>
</evidence>
<evidence type="ECO:0000256" key="1">
    <source>
        <dbReference type="ARBA" id="ARBA00004442"/>
    </source>
</evidence>
<evidence type="ECO:0000259" key="6">
    <source>
        <dbReference type="Pfam" id="PF07980"/>
    </source>
</evidence>
<evidence type="ECO:0000313" key="9">
    <source>
        <dbReference type="Proteomes" id="UP000028007"/>
    </source>
</evidence>
<name>A0A081PLF1_9SPHI</name>
<protein>
    <submittedName>
        <fullName evidence="8">Carbohydrate-binding protein SusD</fullName>
    </submittedName>
</protein>
<feature type="domain" description="SusD-like N-terminal" evidence="7">
    <location>
        <begin position="103"/>
        <end position="230"/>
    </location>
</feature>
<dbReference type="InterPro" id="IPR033985">
    <property type="entry name" value="SusD-like_N"/>
</dbReference>
<dbReference type="EMBL" id="JNFF01000013">
    <property type="protein sequence ID" value="KEQ31524.1"/>
    <property type="molecule type" value="Genomic_DNA"/>
</dbReference>
<comment type="caution">
    <text evidence="8">The sequence shown here is derived from an EMBL/GenBank/DDBJ whole genome shotgun (WGS) entry which is preliminary data.</text>
</comment>
<dbReference type="RefSeq" id="WP_037437962.1">
    <property type="nucleotide sequence ID" value="NZ_JNFF01000013.1"/>
</dbReference>
<dbReference type="eggNOG" id="COG0446">
    <property type="taxonomic scope" value="Bacteria"/>
</dbReference>
<dbReference type="Pfam" id="PF07980">
    <property type="entry name" value="SusD_RagB"/>
    <property type="match status" value="1"/>
</dbReference>
<keyword evidence="9" id="KW-1185">Reference proteome</keyword>
<keyword evidence="3" id="KW-0732">Signal</keyword>
<dbReference type="AlphaFoldDB" id="A0A081PLF1"/>
<evidence type="ECO:0000256" key="3">
    <source>
        <dbReference type="ARBA" id="ARBA00022729"/>
    </source>
</evidence>
<accession>A0A081PLF1</accession>
<dbReference type="InterPro" id="IPR012944">
    <property type="entry name" value="SusD_RagB_dom"/>
</dbReference>
<comment type="similarity">
    <text evidence="2">Belongs to the SusD family.</text>
</comment>
<organism evidence="8 9">
    <name type="scientific">Pedobacter antarcticus 4BY</name>
    <dbReference type="NCBI Taxonomy" id="1358423"/>
    <lineage>
        <taxon>Bacteria</taxon>
        <taxon>Pseudomonadati</taxon>
        <taxon>Bacteroidota</taxon>
        <taxon>Sphingobacteriia</taxon>
        <taxon>Sphingobacteriales</taxon>
        <taxon>Sphingobacteriaceae</taxon>
        <taxon>Pedobacter</taxon>
    </lineage>
</organism>
<evidence type="ECO:0000313" key="8">
    <source>
        <dbReference type="EMBL" id="KEQ31524.1"/>
    </source>
</evidence>
<evidence type="ECO:0000256" key="4">
    <source>
        <dbReference type="ARBA" id="ARBA00023136"/>
    </source>
</evidence>
<proteinExistence type="inferred from homology"/>
<evidence type="ECO:0000259" key="7">
    <source>
        <dbReference type="Pfam" id="PF14322"/>
    </source>
</evidence>
<dbReference type="InterPro" id="IPR011990">
    <property type="entry name" value="TPR-like_helical_dom_sf"/>
</dbReference>
<dbReference type="OrthoDB" id="618454at2"/>
<dbReference type="SUPFAM" id="SSF48452">
    <property type="entry name" value="TPR-like"/>
    <property type="match status" value="1"/>
</dbReference>
<dbReference type="Gene3D" id="1.25.40.390">
    <property type="match status" value="1"/>
</dbReference>